<proteinExistence type="inferred from homology"/>
<gene>
    <name evidence="4" type="ORF">FEM48_Zijuj04G0151800</name>
</gene>
<dbReference type="PROSITE" id="PS00375">
    <property type="entry name" value="UDPGT"/>
    <property type="match status" value="1"/>
</dbReference>
<dbReference type="EMBL" id="JAEACU010000004">
    <property type="protein sequence ID" value="KAH7533628.1"/>
    <property type="molecule type" value="Genomic_DNA"/>
</dbReference>
<accession>A0A978VKK9</accession>
<name>A0A978VKK9_ZIZJJ</name>
<keyword evidence="3" id="KW-0808">Transferase</keyword>
<dbReference type="SUPFAM" id="SSF53756">
    <property type="entry name" value="UDP-Glycosyltransferase/glycogen phosphorylase"/>
    <property type="match status" value="3"/>
</dbReference>
<sequence>MFIMNLPYDSKAGAYIDSLIASSSIDPRISFFNLPQVDMDTGIKPMLFLVSFIEKQKLHVREAVHRLIAQSDSPRLAGFVVDMFCTTMIDVANEFGVPTYAFFTSNAGFLGLMLHFQQLRDEKVVDTAELKNDLETELVVPSFVNRVPVKVLPDVILDENRVDYVFNFFRRIRETKGILVNTFVDLESHAVHSFSDGETPTVHPVGPILNLKVDDQNEIVKWLDDQPESSVVFLCFGSMGYFSERQVREIASAIEQRIGHLASTVKIAKLLVALDDRLSITVLVMNLPLDTKIGAHTKSLSSSSSLSQRIKFIDLQLDTNMDTQAKPMDFLVSFIENHKPQVRNAVHKLTQPDSGSHDPAPLAGFVIDMFCTTTIDVANEFGVPTYMFFTSNAGFLGLLLNLQHLRDDNKLDTTELVNGPDAELVIPSFINPVPVKVLPSVVLDQLAATHMFNIVSRFKETKGILVNSFVELESHAVNSLIDGKTPGVYPVGPMLNLDCADQNSDIIKWLDDQPVSSVVFLCFGSMGHFGESQAKEIARALEHSGIRFLWSLRQPPQKDKIALPSDYTDFKLVLPQEFFDRTAESSGVQQIRTTKATKSLNNISQTSKYQRKMKKAELVFIPTPAMGHLVSTVEFAKLLVTRNHQLFITILLTKVPFDSKVEYYIDSLSASSSISQRISFIVLPYQEHTSIDANPLVFITSFMEDKKPHVKNALSNHFHHSKEGAATGSDSPRLAGLVVDMFSTAMIDVANELGVPSYVYFTSGAGYLGLLFQLLSIDATVLYKKDFSTSTTELISSSFENPVPVSVLPDIFLEKVSAEIVVSHARKIRETKGVVVNTFMELESHAIHSLLLDGTYPSLYPIGPIISLKSNNFSDAGYSRSDILNWLDEQPPSSVLFLCFGSTGSFSENQVEEISTALENCGIRFLWSLRQPPLKENKEFLPCDYEDPKQVLSQEFLDRTARIGKIIGWAPQVDILSHGAIGGFVSHCGWNSILESIWFGVPIAAWPVEAEQQLNAFQLVKELGLAVEIKLDYRNNTSLYDQNEDGIVSAQQIELGIKRLMGLDNEARNKIKLMSEKCKKALKDGGSSHSSLNNLIKAVMDV</sequence>
<dbReference type="Proteomes" id="UP000813462">
    <property type="component" value="Unassembled WGS sequence"/>
</dbReference>
<evidence type="ECO:0000256" key="2">
    <source>
        <dbReference type="ARBA" id="ARBA00022676"/>
    </source>
</evidence>
<dbReference type="PANTHER" id="PTHR48048">
    <property type="entry name" value="GLYCOSYLTRANSFERASE"/>
    <property type="match status" value="1"/>
</dbReference>
<organism evidence="4 5">
    <name type="scientific">Ziziphus jujuba var. spinosa</name>
    <dbReference type="NCBI Taxonomy" id="714518"/>
    <lineage>
        <taxon>Eukaryota</taxon>
        <taxon>Viridiplantae</taxon>
        <taxon>Streptophyta</taxon>
        <taxon>Embryophyta</taxon>
        <taxon>Tracheophyta</taxon>
        <taxon>Spermatophyta</taxon>
        <taxon>Magnoliopsida</taxon>
        <taxon>eudicotyledons</taxon>
        <taxon>Gunneridae</taxon>
        <taxon>Pentapetalae</taxon>
        <taxon>rosids</taxon>
        <taxon>fabids</taxon>
        <taxon>Rosales</taxon>
        <taxon>Rhamnaceae</taxon>
        <taxon>Paliureae</taxon>
        <taxon>Ziziphus</taxon>
    </lineage>
</organism>
<dbReference type="PANTHER" id="PTHR48048:SF45">
    <property type="entry name" value="GLYCOSYLTRANSFERASE"/>
    <property type="match status" value="1"/>
</dbReference>
<dbReference type="Gene3D" id="3.40.50.2000">
    <property type="entry name" value="Glycogen Phosphorylase B"/>
    <property type="match status" value="5"/>
</dbReference>
<reference evidence="4" key="1">
    <citation type="journal article" date="2021" name="Front. Plant Sci.">
        <title>Chromosome-Scale Genome Assembly for Chinese Sour Jujube and Insights Into Its Genome Evolution and Domestication Signature.</title>
        <authorList>
            <person name="Shen L.-Y."/>
            <person name="Luo H."/>
            <person name="Wang X.-L."/>
            <person name="Wang X.-M."/>
            <person name="Qiu X.-J."/>
            <person name="Liu H."/>
            <person name="Zhou S.-S."/>
            <person name="Jia K.-H."/>
            <person name="Nie S."/>
            <person name="Bao Y.-T."/>
            <person name="Zhang R.-G."/>
            <person name="Yun Q.-Z."/>
            <person name="Chai Y.-H."/>
            <person name="Lu J.-Y."/>
            <person name="Li Y."/>
            <person name="Zhao S.-W."/>
            <person name="Mao J.-F."/>
            <person name="Jia S.-G."/>
            <person name="Mao Y.-M."/>
        </authorList>
    </citation>
    <scope>NUCLEOTIDE SEQUENCE</scope>
    <source>
        <strain evidence="4">AT0</strain>
        <tissue evidence="4">Leaf</tissue>
    </source>
</reference>
<dbReference type="Pfam" id="PF00201">
    <property type="entry name" value="UDPGT"/>
    <property type="match status" value="1"/>
</dbReference>
<dbReference type="AlphaFoldDB" id="A0A978VKK9"/>
<dbReference type="CDD" id="cd03784">
    <property type="entry name" value="GT1_Gtf-like"/>
    <property type="match status" value="1"/>
</dbReference>
<protein>
    <submittedName>
        <fullName evidence="4">Uncharacterized protein</fullName>
    </submittedName>
</protein>
<dbReference type="InterPro" id="IPR050481">
    <property type="entry name" value="UDP-glycosyltransf_plant"/>
</dbReference>
<dbReference type="InterPro" id="IPR002213">
    <property type="entry name" value="UDP_glucos_trans"/>
</dbReference>
<evidence type="ECO:0000313" key="4">
    <source>
        <dbReference type="EMBL" id="KAH7533628.1"/>
    </source>
</evidence>
<evidence type="ECO:0000256" key="3">
    <source>
        <dbReference type="ARBA" id="ARBA00022679"/>
    </source>
</evidence>
<comment type="caution">
    <text evidence="4">The sequence shown here is derived from an EMBL/GenBank/DDBJ whole genome shotgun (WGS) entry which is preliminary data.</text>
</comment>
<dbReference type="GO" id="GO:0035251">
    <property type="term" value="F:UDP-glucosyltransferase activity"/>
    <property type="evidence" value="ECO:0007669"/>
    <property type="project" value="InterPro"/>
</dbReference>
<evidence type="ECO:0000256" key="1">
    <source>
        <dbReference type="ARBA" id="ARBA00009995"/>
    </source>
</evidence>
<dbReference type="FunFam" id="3.40.50.2000:FF:000056">
    <property type="entry name" value="Glycosyltransferase"/>
    <property type="match status" value="1"/>
</dbReference>
<evidence type="ECO:0000313" key="5">
    <source>
        <dbReference type="Proteomes" id="UP000813462"/>
    </source>
</evidence>
<comment type="similarity">
    <text evidence="1">Belongs to the UDP-glycosyltransferase family.</text>
</comment>
<dbReference type="InterPro" id="IPR035595">
    <property type="entry name" value="UDP_glycos_trans_CS"/>
</dbReference>
<keyword evidence="2" id="KW-0328">Glycosyltransferase</keyword>